<dbReference type="PANTHER" id="PTHR11346:SF176">
    <property type="entry name" value="32 KDA BETA-GALACTOSIDE-BINDING LECTIN LEC-3"/>
    <property type="match status" value="1"/>
</dbReference>
<dbReference type="GO" id="GO:0016936">
    <property type="term" value="F:galactoside binding"/>
    <property type="evidence" value="ECO:0007669"/>
    <property type="project" value="TreeGrafter"/>
</dbReference>
<dbReference type="Gene3D" id="2.60.120.200">
    <property type="match status" value="2"/>
</dbReference>
<name>A0A1B6FLS5_9HEMI</name>
<protein>
    <recommendedName>
        <fullName evidence="2">Galectin</fullName>
    </recommendedName>
</protein>
<dbReference type="PROSITE" id="PS51304">
    <property type="entry name" value="GALECTIN"/>
    <property type="match status" value="2"/>
</dbReference>
<feature type="domain" description="Galectin" evidence="3">
    <location>
        <begin position="257"/>
        <end position="393"/>
    </location>
</feature>
<sequence>MPVSLIKIICCCKFDENTTNRLLKKRLRDHKYCGCRERISSQQRFKMKSGDDRRTLVENEVCEALDFDFSAVNNTEEEFCLTDQVTPFSHELTCALHPQSDIVVQGVINENAIRFTVNLLIGHNERPDIAFHFNPRLDLLYVARNTRLDGNWGIEECSGMQKFPFVRGKPFIIEIFLTHSNFMVAVNGIHYCSYTYRTSLLNITNIEVSGAVTLSKVHLRTSQVYPSPLPPDYPPSPYVVPLESYGTTKIKIQNTPMYGILQKKLTPNSEIVITGKVQLLPISFFVNLQQSSGIWPHPEIPLHISTRFNHERKYVILANAWIDQDWGKEEITVKPPFFVPGSEFTLRILCSNDAFVVQKDGKPLLTFRHRVPYSNIDTILIDGEIFVYNITIHLL</sequence>
<dbReference type="EMBL" id="GECZ01018627">
    <property type="protein sequence ID" value="JAS51142.1"/>
    <property type="molecule type" value="Transcribed_RNA"/>
</dbReference>
<dbReference type="CDD" id="cd00070">
    <property type="entry name" value="GLECT"/>
    <property type="match status" value="2"/>
</dbReference>
<gene>
    <name evidence="4" type="ORF">g.11711</name>
</gene>
<dbReference type="InterPro" id="IPR044156">
    <property type="entry name" value="Galectin-like"/>
</dbReference>
<dbReference type="PANTHER" id="PTHR11346">
    <property type="entry name" value="GALECTIN"/>
    <property type="match status" value="1"/>
</dbReference>
<evidence type="ECO:0000256" key="1">
    <source>
        <dbReference type="ARBA" id="ARBA00022734"/>
    </source>
</evidence>
<dbReference type="SUPFAM" id="SSF49899">
    <property type="entry name" value="Concanavalin A-like lectins/glucanases"/>
    <property type="match status" value="2"/>
</dbReference>
<dbReference type="InterPro" id="IPR013320">
    <property type="entry name" value="ConA-like_dom_sf"/>
</dbReference>
<evidence type="ECO:0000256" key="2">
    <source>
        <dbReference type="RuleBase" id="RU102079"/>
    </source>
</evidence>
<dbReference type="InterPro" id="IPR001079">
    <property type="entry name" value="Galectin_CRD"/>
</dbReference>
<keyword evidence="1 2" id="KW-0430">Lectin</keyword>
<dbReference type="SMART" id="SM00908">
    <property type="entry name" value="Gal-bind_lectin"/>
    <property type="match status" value="2"/>
</dbReference>
<evidence type="ECO:0000313" key="4">
    <source>
        <dbReference type="EMBL" id="JAS51142.1"/>
    </source>
</evidence>
<dbReference type="SMART" id="SM00276">
    <property type="entry name" value="GLECT"/>
    <property type="match status" value="2"/>
</dbReference>
<proteinExistence type="predicted"/>
<reference evidence="4" key="1">
    <citation type="submission" date="2015-11" db="EMBL/GenBank/DDBJ databases">
        <title>De novo transcriptome assembly of four potential Pierce s Disease insect vectors from Arizona vineyards.</title>
        <authorList>
            <person name="Tassone E.E."/>
        </authorList>
    </citation>
    <scope>NUCLEOTIDE SEQUENCE</scope>
</reference>
<organism evidence="4">
    <name type="scientific">Cuerna arida</name>
    <dbReference type="NCBI Taxonomy" id="1464854"/>
    <lineage>
        <taxon>Eukaryota</taxon>
        <taxon>Metazoa</taxon>
        <taxon>Ecdysozoa</taxon>
        <taxon>Arthropoda</taxon>
        <taxon>Hexapoda</taxon>
        <taxon>Insecta</taxon>
        <taxon>Pterygota</taxon>
        <taxon>Neoptera</taxon>
        <taxon>Paraneoptera</taxon>
        <taxon>Hemiptera</taxon>
        <taxon>Auchenorrhyncha</taxon>
        <taxon>Membracoidea</taxon>
        <taxon>Cicadellidae</taxon>
        <taxon>Cicadellinae</taxon>
        <taxon>Proconiini</taxon>
        <taxon>Cuerna</taxon>
    </lineage>
</organism>
<dbReference type="GO" id="GO:0030246">
    <property type="term" value="F:carbohydrate binding"/>
    <property type="evidence" value="ECO:0007669"/>
    <property type="project" value="UniProtKB-UniRule"/>
</dbReference>
<dbReference type="Pfam" id="PF00337">
    <property type="entry name" value="Gal-bind_lectin"/>
    <property type="match status" value="2"/>
</dbReference>
<evidence type="ECO:0000259" key="3">
    <source>
        <dbReference type="PROSITE" id="PS51304"/>
    </source>
</evidence>
<feature type="domain" description="Galectin" evidence="3">
    <location>
        <begin position="88"/>
        <end position="220"/>
    </location>
</feature>
<dbReference type="AlphaFoldDB" id="A0A1B6FLS5"/>
<accession>A0A1B6FLS5</accession>